<reference evidence="4" key="1">
    <citation type="submission" date="2016-10" db="EMBL/GenBank/DDBJ databases">
        <authorList>
            <person name="Tanifuji G."/>
            <person name="Kume K."/>
            <person name="Nakayama T."/>
            <person name="Takabayashi S."/>
            <person name="Hashimoto T."/>
        </authorList>
    </citation>
    <scope>NUCLEOTIDE SEQUENCE</scope>
    <source>
        <strain evidence="4">NY0173</strain>
    </source>
</reference>
<feature type="region of interest" description="Disordered" evidence="1">
    <location>
        <begin position="325"/>
        <end position="370"/>
    </location>
</feature>
<proteinExistence type="predicted"/>
<evidence type="ECO:0000313" key="4">
    <source>
        <dbReference type="EMBL" id="GIQ81237.1"/>
    </source>
</evidence>
<evidence type="ECO:0000256" key="1">
    <source>
        <dbReference type="SAM" id="MobiDB-lite"/>
    </source>
</evidence>
<keyword evidence="2" id="KW-1133">Transmembrane helix</keyword>
<evidence type="ECO:0000313" key="3">
    <source>
        <dbReference type="EMBL" id="GIQ80098.1"/>
    </source>
</evidence>
<dbReference type="EMBL" id="BDIP01000341">
    <property type="protein sequence ID" value="GIQ81237.1"/>
    <property type="molecule type" value="Genomic_DNA"/>
</dbReference>
<accession>A0A9K3GFX3</accession>
<dbReference type="AlphaFoldDB" id="A0A9K3GFX3"/>
<reference evidence="4 5" key="2">
    <citation type="journal article" date="2018" name="PLoS ONE">
        <title>The draft genome of Kipferlia bialata reveals reductive genome evolution in fornicate parasites.</title>
        <authorList>
            <person name="Tanifuji G."/>
            <person name="Takabayashi S."/>
            <person name="Kume K."/>
            <person name="Takagi M."/>
            <person name="Nakayama T."/>
            <person name="Kamikawa R."/>
            <person name="Inagaki Y."/>
            <person name="Hashimoto T."/>
        </authorList>
    </citation>
    <scope>NUCLEOTIDE SEQUENCE [LARGE SCALE GENOMIC DNA]</scope>
    <source>
        <strain evidence="4">NY0173</strain>
    </source>
</reference>
<organism evidence="4 5">
    <name type="scientific">Kipferlia bialata</name>
    <dbReference type="NCBI Taxonomy" id="797122"/>
    <lineage>
        <taxon>Eukaryota</taxon>
        <taxon>Metamonada</taxon>
        <taxon>Carpediemonas-like organisms</taxon>
        <taxon>Kipferlia</taxon>
    </lineage>
</organism>
<keyword evidence="2" id="KW-0472">Membrane</keyword>
<feature type="transmembrane region" description="Helical" evidence="2">
    <location>
        <begin position="278"/>
        <end position="300"/>
    </location>
</feature>
<sequence>MSYYDGSGSLSTTNTQAGEPETFTIEISNVVGAEDPISPVWDNATQTYSFTFTPNSATGFHAAAYVRSHEYIDQATVQTQCGVPDAATSVIQTSATVAGDAVSVSFSPYSPETVLIIPDHRDPYSFSIGLPNDTAPAPCSFVMGWECPDLTGLTTAGEQPIVIYDGVSGAEFKTGSVTIVAGPVYPSLSSMSHQAVANKGDTLTVSMSPVDQYSNTIEASSDVVLSVGGVAHPAAWVAAASVYQAAASLSTKGDVSLSAAIDGVAFATGSVTVEGGSIWGLVLVAAVAVIPVAVVAATYLSPTVGDAVVGVAPFMDAVRPRRLRRSSVESKADDLEANPTDTASVEAEQGQEEVSMEAPAREVSLPGSVE</sequence>
<evidence type="ECO:0000256" key="2">
    <source>
        <dbReference type="SAM" id="Phobius"/>
    </source>
</evidence>
<keyword evidence="2" id="KW-0812">Transmembrane</keyword>
<dbReference type="EMBL" id="BDIP01000105">
    <property type="protein sequence ID" value="GIQ80098.1"/>
    <property type="molecule type" value="Genomic_DNA"/>
</dbReference>
<keyword evidence="5" id="KW-1185">Reference proteome</keyword>
<gene>
    <name evidence="3" type="ORF">KIPB_000844</name>
    <name evidence="4" type="ORF">KIPB_002164</name>
</gene>
<comment type="caution">
    <text evidence="4">The sequence shown here is derived from an EMBL/GenBank/DDBJ whole genome shotgun (WGS) entry which is preliminary data.</text>
</comment>
<protein>
    <submittedName>
        <fullName evidence="4">Uncharacterized protein</fullName>
    </submittedName>
</protein>
<evidence type="ECO:0000313" key="5">
    <source>
        <dbReference type="Proteomes" id="UP000265618"/>
    </source>
</evidence>
<dbReference type="Proteomes" id="UP000265618">
    <property type="component" value="Unassembled WGS sequence"/>
</dbReference>
<name>A0A9K3GFX3_9EUKA</name>